<dbReference type="HOGENOM" id="CLU_561246_0_0_3"/>
<name>A2BNV7_PROMS</name>
<dbReference type="EMBL" id="CP000551">
    <property type="protein sequence ID" value="ABM69468.1"/>
    <property type="molecule type" value="Genomic_DNA"/>
</dbReference>
<evidence type="ECO:0000313" key="1">
    <source>
        <dbReference type="EMBL" id="ABM69468.1"/>
    </source>
</evidence>
<gene>
    <name evidence="1" type="ordered locus">A9601_01801</name>
</gene>
<evidence type="ECO:0000313" key="2">
    <source>
        <dbReference type="Proteomes" id="UP000002590"/>
    </source>
</evidence>
<dbReference type="STRING" id="146891.A9601_01801"/>
<organism evidence="1 2">
    <name type="scientific">Prochlorococcus marinus (strain AS9601)</name>
    <dbReference type="NCBI Taxonomy" id="146891"/>
    <lineage>
        <taxon>Bacteria</taxon>
        <taxon>Bacillati</taxon>
        <taxon>Cyanobacteriota</taxon>
        <taxon>Cyanophyceae</taxon>
        <taxon>Synechococcales</taxon>
        <taxon>Prochlorococcaceae</taxon>
        <taxon>Prochlorococcus</taxon>
    </lineage>
</organism>
<sequence>MKLRLVAIILLLSLLLFFGFKKVSANKNKEQSTNIEQLNILRYIPENNKLLFISNLDSFHIVNNNEKDKNSTNKDDFVLIKDSILDYLGIDLGNNKLEDIYNNELIITFFENNKKLKDDILIIFKIKPEKTIDDLLNLPNKIDQIDKIISINRENKINFLNYIYRTDDNYIIASSDKKLIKNSIKSSNYFKEKKFQYDGELSGLKNQKNILITKKFGESIFFDKAVFTENKGDIIATTFDLKNKRLILKSYLLNNKKNIDILAYDKFINKKNKHKDNPQVSIFTEIKNFEKYLKPLMNNFELSFFEDFNQNTNQNILMLNSKKDWLFTFEKNPENQFDLSALKKLKDFNKYTLKKNEDTYSIYSKDILEEKNDAIKHLTFENIYLIESGGLQFLSNFLIDSKKLETISKEFFNLKSYKDKSTFLYTKVDIKDENSNKIRYLPDLEDLNFLTTNILKISNEEYLEIISQSIPEKNPILYTETSFKIP</sequence>
<dbReference type="Proteomes" id="UP000002590">
    <property type="component" value="Chromosome"/>
</dbReference>
<dbReference type="OrthoDB" id="537391at2"/>
<dbReference type="AlphaFoldDB" id="A2BNV7"/>
<dbReference type="RefSeq" id="WP_011817655.1">
    <property type="nucleotide sequence ID" value="NC_008816.1"/>
</dbReference>
<dbReference type="eggNOG" id="ENOG503185U">
    <property type="taxonomic scope" value="Bacteria"/>
</dbReference>
<accession>A2BNV7</accession>
<protein>
    <submittedName>
        <fullName evidence="1">Uncharacterized protein</fullName>
    </submittedName>
</protein>
<proteinExistence type="predicted"/>
<reference evidence="1 2" key="1">
    <citation type="journal article" date="2007" name="PLoS Genet.">
        <title>Patterns and implications of gene gain and loss in the evolution of Prochlorococcus.</title>
        <authorList>
            <person name="Kettler G.C."/>
            <person name="Martiny A.C."/>
            <person name="Huang K."/>
            <person name="Zucker J."/>
            <person name="Coleman M.L."/>
            <person name="Rodrigue S."/>
            <person name="Chen F."/>
            <person name="Lapidus A."/>
            <person name="Ferriera S."/>
            <person name="Johnson J."/>
            <person name="Steglich C."/>
            <person name="Church G.M."/>
            <person name="Richardson P."/>
            <person name="Chisholm S.W."/>
        </authorList>
    </citation>
    <scope>NUCLEOTIDE SEQUENCE [LARGE SCALE GENOMIC DNA]</scope>
    <source>
        <strain evidence="1 2">AS9601</strain>
    </source>
</reference>
<dbReference type="KEGG" id="pmb:A9601_01801"/>